<dbReference type="InterPro" id="IPR000640">
    <property type="entry name" value="EFG_V-like"/>
</dbReference>
<evidence type="ECO:0000259" key="8">
    <source>
        <dbReference type="PROSITE" id="PS51722"/>
    </source>
</evidence>
<dbReference type="PANTHER" id="PTHR43512">
    <property type="entry name" value="TRANSLATION FACTOR GUF1-RELATED"/>
    <property type="match status" value="1"/>
</dbReference>
<keyword evidence="2 7" id="KW-0547">Nucleotide-binding</keyword>
<comment type="catalytic activity">
    <reaction evidence="7">
        <text>GTP + H2O = GDP + phosphate + H(+)</text>
        <dbReference type="Rhea" id="RHEA:19669"/>
        <dbReference type="ChEBI" id="CHEBI:15377"/>
        <dbReference type="ChEBI" id="CHEBI:15378"/>
        <dbReference type="ChEBI" id="CHEBI:37565"/>
        <dbReference type="ChEBI" id="CHEBI:43474"/>
        <dbReference type="ChEBI" id="CHEBI:58189"/>
        <dbReference type="EC" id="3.6.5.n1"/>
    </reaction>
</comment>
<evidence type="ECO:0000256" key="5">
    <source>
        <dbReference type="ARBA" id="ARBA00023134"/>
    </source>
</evidence>
<keyword evidence="7" id="KW-1003">Cell membrane</keyword>
<gene>
    <name evidence="7 9" type="primary">lepA</name>
    <name evidence="9" type="ORF">G6R29_01225</name>
</gene>
<dbReference type="InterPro" id="IPR009000">
    <property type="entry name" value="Transl_B-barrel_sf"/>
</dbReference>
<dbReference type="InterPro" id="IPR038363">
    <property type="entry name" value="LepA_C_sf"/>
</dbReference>
<dbReference type="Pfam" id="PF00009">
    <property type="entry name" value="GTP_EFTU"/>
    <property type="match status" value="1"/>
</dbReference>
<keyword evidence="10" id="KW-1185">Reference proteome</keyword>
<dbReference type="EC" id="3.6.5.n1" evidence="7"/>
<evidence type="ECO:0000256" key="4">
    <source>
        <dbReference type="ARBA" id="ARBA00022917"/>
    </source>
</evidence>
<dbReference type="SMART" id="SM00838">
    <property type="entry name" value="EFG_C"/>
    <property type="match status" value="1"/>
</dbReference>
<dbReference type="InterPro" id="IPR027417">
    <property type="entry name" value="P-loop_NTPase"/>
</dbReference>
<evidence type="ECO:0000256" key="3">
    <source>
        <dbReference type="ARBA" id="ARBA00022801"/>
    </source>
</evidence>
<dbReference type="RefSeq" id="WP_213808537.1">
    <property type="nucleotide sequence ID" value="NZ_JAAMFK010000001.1"/>
</dbReference>
<feature type="binding site" evidence="7">
    <location>
        <begin position="143"/>
        <end position="146"/>
    </location>
    <ligand>
        <name>GTP</name>
        <dbReference type="ChEBI" id="CHEBI:37565"/>
    </ligand>
</feature>
<sequence>MADFTIDQLKERQKRIRNFSIVAHIDHGKSTIADRILEQTKTVAERDMQSQLLDTMDLERERGITIKLNAVEVNYKANNGEEYIFHLIDTPGHVDFSYEVSRSLAAAEGAILVVDAAQGVEAQTLANVYLAIDNDLEILPVLNKIDLPSADVDKVKGEIEDMICLPADDAVLVSAKKGIGIPELLERIVSDFPAPDGDLDAPLRALIFDSQYDPYRGVVVNMRVREGFVKPGDKVRMMNTGAEYEVTEVGVMSPNAQKRDYLMAGDVGYMTAAIKDISTTHSGDTITLVDNPAAEPLPGYQPMTPMVYSGLYPADNAKYGDLREALERLQLNDAALTFEPETSQALGFGFRVGFLGLLHMDVIQERLEREFDLELVTTAPSVTYEVETVDGETLMIENPSELPESPQIKQIQEPFVHAQLTVPEEYVGPVMELAQEKRGEFDTMEYLDDNRVNVKYYIPLSEIIFNFFDRLKSSTRGFASLDYELDGYRPADLVKIDILLNGDKVDALSFIVHRNNAAERGRVITSKLKEIIPRQNFEIPVQAAIGNKILARTNIKAYRKDVTSKIHTGDPDRRAKLLDKQKRGKARMKSVGTVTVPQEAFMAVLKTDEDEKYARGH</sequence>
<dbReference type="GO" id="GO:0016787">
    <property type="term" value="F:hydrolase activity"/>
    <property type="evidence" value="ECO:0007669"/>
    <property type="project" value="UniProtKB-KW"/>
</dbReference>
<dbReference type="SUPFAM" id="SSF50447">
    <property type="entry name" value="Translation proteins"/>
    <property type="match status" value="1"/>
</dbReference>
<dbReference type="NCBIfam" id="TIGR01393">
    <property type="entry name" value="lepA"/>
    <property type="match status" value="1"/>
</dbReference>
<dbReference type="InterPro" id="IPR000795">
    <property type="entry name" value="T_Tr_GTP-bd_dom"/>
</dbReference>
<dbReference type="CDD" id="cd16260">
    <property type="entry name" value="EF4_III"/>
    <property type="match status" value="1"/>
</dbReference>
<evidence type="ECO:0000313" key="10">
    <source>
        <dbReference type="Proteomes" id="UP001519504"/>
    </source>
</evidence>
<dbReference type="EMBL" id="JAAMFK010000001">
    <property type="protein sequence ID" value="MBS9338256.1"/>
    <property type="molecule type" value="Genomic_DNA"/>
</dbReference>
<dbReference type="InterPro" id="IPR035654">
    <property type="entry name" value="LepA_IV"/>
</dbReference>
<keyword evidence="9" id="KW-0251">Elongation factor</keyword>
<reference evidence="9 10" key="1">
    <citation type="submission" date="2020-02" db="EMBL/GenBank/DDBJ databases">
        <title>Fructobacillus sp. isolated from paper mulberry of Taiwan.</title>
        <authorList>
            <person name="Lin S.-T."/>
        </authorList>
    </citation>
    <scope>NUCLEOTIDE SEQUENCE [LARGE SCALE GENOMIC DNA]</scope>
    <source>
        <strain evidence="9 10">M2-14</strain>
    </source>
</reference>
<dbReference type="HAMAP" id="MF_00071">
    <property type="entry name" value="LepA"/>
    <property type="match status" value="1"/>
</dbReference>
<keyword evidence="5 7" id="KW-0342">GTP-binding</keyword>
<evidence type="ECO:0000256" key="2">
    <source>
        <dbReference type="ARBA" id="ARBA00022741"/>
    </source>
</evidence>
<dbReference type="CDD" id="cd01890">
    <property type="entry name" value="LepA"/>
    <property type="match status" value="1"/>
</dbReference>
<keyword evidence="3 7" id="KW-0378">Hydrolase</keyword>
<comment type="similarity">
    <text evidence="1 7">Belongs to the TRAFAC class translation factor GTPase superfamily. Classic translation factor GTPase family. LepA subfamily.</text>
</comment>
<evidence type="ECO:0000313" key="9">
    <source>
        <dbReference type="EMBL" id="MBS9338256.1"/>
    </source>
</evidence>
<dbReference type="InterPro" id="IPR031157">
    <property type="entry name" value="G_TR_CS"/>
</dbReference>
<dbReference type="PROSITE" id="PS51722">
    <property type="entry name" value="G_TR_2"/>
    <property type="match status" value="1"/>
</dbReference>
<dbReference type="Pfam" id="PF00679">
    <property type="entry name" value="EFG_C"/>
    <property type="match status" value="1"/>
</dbReference>
<dbReference type="Gene3D" id="2.40.30.10">
    <property type="entry name" value="Translation factors"/>
    <property type="match status" value="1"/>
</dbReference>
<dbReference type="SUPFAM" id="SSF54980">
    <property type="entry name" value="EF-G C-terminal domain-like"/>
    <property type="match status" value="2"/>
</dbReference>
<feature type="binding site" evidence="7">
    <location>
        <begin position="26"/>
        <end position="31"/>
    </location>
    <ligand>
        <name>GTP</name>
        <dbReference type="ChEBI" id="CHEBI:37565"/>
    </ligand>
</feature>
<evidence type="ECO:0000256" key="6">
    <source>
        <dbReference type="ARBA" id="ARBA00023136"/>
    </source>
</evidence>
<dbReference type="PROSITE" id="PS00301">
    <property type="entry name" value="G_TR_1"/>
    <property type="match status" value="1"/>
</dbReference>
<protein>
    <recommendedName>
        <fullName evidence="7">Elongation factor 4</fullName>
        <shortName evidence="7">EF-4</shortName>
        <ecNumber evidence="7">3.6.5.n1</ecNumber>
    </recommendedName>
    <alternativeName>
        <fullName evidence="7">Ribosomal back-translocase LepA</fullName>
    </alternativeName>
</protein>
<organism evidence="9 10">
    <name type="scientific">Fructobacillus broussonetiae</name>
    <dbReference type="NCBI Taxonomy" id="2713173"/>
    <lineage>
        <taxon>Bacteria</taxon>
        <taxon>Bacillati</taxon>
        <taxon>Bacillota</taxon>
        <taxon>Bacilli</taxon>
        <taxon>Lactobacillales</taxon>
        <taxon>Lactobacillaceae</taxon>
        <taxon>Fructobacillus</taxon>
    </lineage>
</organism>
<dbReference type="InterPro" id="IPR006297">
    <property type="entry name" value="EF-4"/>
</dbReference>
<accession>A0ABS5QYI8</accession>
<dbReference type="Gene3D" id="3.30.70.2570">
    <property type="entry name" value="Elongation factor 4, C-terminal domain"/>
    <property type="match status" value="1"/>
</dbReference>
<name>A0ABS5QYI8_9LACO</name>
<dbReference type="SUPFAM" id="SSF52540">
    <property type="entry name" value="P-loop containing nucleoside triphosphate hydrolases"/>
    <property type="match status" value="1"/>
</dbReference>
<dbReference type="Pfam" id="PF03144">
    <property type="entry name" value="GTP_EFTU_D2"/>
    <property type="match status" value="1"/>
</dbReference>
<dbReference type="Pfam" id="PF06421">
    <property type="entry name" value="LepA_C"/>
    <property type="match status" value="1"/>
</dbReference>
<dbReference type="Gene3D" id="3.40.50.300">
    <property type="entry name" value="P-loop containing nucleotide triphosphate hydrolases"/>
    <property type="match status" value="1"/>
</dbReference>
<comment type="function">
    <text evidence="7">Required for accurate and efficient protein synthesis under certain stress conditions. May act as a fidelity factor of the translation reaction, by catalyzing a one-codon backward translocation of tRNAs on improperly translocated ribosomes. Back-translocation proceeds from a post-translocation (POST) complex to a pre-translocation (PRE) complex, thus giving elongation factor G a second chance to translocate the tRNAs correctly. Binds to ribosomes in a GTP-dependent manner.</text>
</comment>
<keyword evidence="6 7" id="KW-0472">Membrane</keyword>
<dbReference type="Proteomes" id="UP001519504">
    <property type="component" value="Unassembled WGS sequence"/>
</dbReference>
<dbReference type="GO" id="GO:0003746">
    <property type="term" value="F:translation elongation factor activity"/>
    <property type="evidence" value="ECO:0007669"/>
    <property type="project" value="UniProtKB-KW"/>
</dbReference>
<dbReference type="InterPro" id="IPR013842">
    <property type="entry name" value="LepA_CTD"/>
</dbReference>
<dbReference type="PANTHER" id="PTHR43512:SF4">
    <property type="entry name" value="TRANSLATION FACTOR GUF1 HOMOLOG, CHLOROPLASTIC"/>
    <property type="match status" value="1"/>
</dbReference>
<dbReference type="CDD" id="cd03699">
    <property type="entry name" value="EF4_II"/>
    <property type="match status" value="1"/>
</dbReference>
<proteinExistence type="inferred from homology"/>
<evidence type="ECO:0000256" key="7">
    <source>
        <dbReference type="HAMAP-Rule" id="MF_00071"/>
    </source>
</evidence>
<dbReference type="NCBIfam" id="TIGR00231">
    <property type="entry name" value="small_GTP"/>
    <property type="match status" value="1"/>
</dbReference>
<dbReference type="InterPro" id="IPR005225">
    <property type="entry name" value="Small_GTP-bd"/>
</dbReference>
<comment type="subcellular location">
    <subcellularLocation>
        <location evidence="7">Cell membrane</location>
        <topology evidence="7">Peripheral membrane protein</topology>
        <orientation evidence="7">Cytoplasmic side</orientation>
    </subcellularLocation>
</comment>
<comment type="caution">
    <text evidence="9">The sequence shown here is derived from an EMBL/GenBank/DDBJ whole genome shotgun (WGS) entry which is preliminary data.</text>
</comment>
<evidence type="ECO:0000256" key="1">
    <source>
        <dbReference type="ARBA" id="ARBA00005454"/>
    </source>
</evidence>
<feature type="domain" description="Tr-type G" evidence="8">
    <location>
        <begin position="14"/>
        <end position="196"/>
    </location>
</feature>
<dbReference type="Gene3D" id="3.30.70.240">
    <property type="match status" value="1"/>
</dbReference>
<dbReference type="InterPro" id="IPR004161">
    <property type="entry name" value="EFTu-like_2"/>
</dbReference>
<dbReference type="CDD" id="cd03709">
    <property type="entry name" value="lepA_C"/>
    <property type="match status" value="1"/>
</dbReference>
<dbReference type="PRINTS" id="PR00315">
    <property type="entry name" value="ELONGATNFCT"/>
</dbReference>
<keyword evidence="4 7" id="KW-0648">Protein biosynthesis</keyword>
<dbReference type="Gene3D" id="3.30.70.870">
    <property type="entry name" value="Elongation Factor G (Translational Gtpase), domain 3"/>
    <property type="match status" value="1"/>
</dbReference>
<dbReference type="InterPro" id="IPR035647">
    <property type="entry name" value="EFG_III/V"/>
</dbReference>